<dbReference type="SUPFAM" id="SSF57716">
    <property type="entry name" value="Glucocorticoid receptor-like (DNA-binding domain)"/>
    <property type="match status" value="1"/>
</dbReference>
<dbReference type="Proteomes" id="UP000812440">
    <property type="component" value="Chromosome 8_10"/>
</dbReference>
<dbReference type="PANTHER" id="PTHR24086">
    <property type="entry name" value="NUCLEAR RECEPTOR SUBFAMILY 5 GROUP A"/>
    <property type="match status" value="1"/>
</dbReference>
<evidence type="ECO:0000256" key="2">
    <source>
        <dbReference type="ARBA" id="ARBA00022553"/>
    </source>
</evidence>
<dbReference type="FunFam" id="3.30.50.10:FF:000006">
    <property type="entry name" value="Nuclear receptor subfamily 5 group A member"/>
    <property type="match status" value="1"/>
</dbReference>
<evidence type="ECO:0000313" key="16">
    <source>
        <dbReference type="Proteomes" id="UP000812440"/>
    </source>
</evidence>
<dbReference type="PANTHER" id="PTHR24086:SF24">
    <property type="entry name" value="STEROIDOGENIC FACTOR 1"/>
    <property type="match status" value="1"/>
</dbReference>
<evidence type="ECO:0000256" key="1">
    <source>
        <dbReference type="ARBA" id="ARBA00004123"/>
    </source>
</evidence>
<dbReference type="GO" id="GO:0004879">
    <property type="term" value="F:nuclear receptor activity"/>
    <property type="evidence" value="ECO:0007669"/>
    <property type="project" value="InterPro"/>
</dbReference>
<keyword evidence="8" id="KW-0446">Lipid-binding</keyword>
<keyword evidence="2" id="KW-0597">Phosphoprotein</keyword>
<dbReference type="GO" id="GO:0090575">
    <property type="term" value="C:RNA polymerase II transcription regulator complex"/>
    <property type="evidence" value="ECO:0007669"/>
    <property type="project" value="TreeGrafter"/>
</dbReference>
<dbReference type="InterPro" id="IPR013088">
    <property type="entry name" value="Znf_NHR/GATA"/>
</dbReference>
<keyword evidence="6" id="KW-0832">Ubl conjugation</keyword>
<dbReference type="GO" id="GO:0008289">
    <property type="term" value="F:lipid binding"/>
    <property type="evidence" value="ECO:0007669"/>
    <property type="project" value="UniProtKB-KW"/>
</dbReference>
<dbReference type="InterPro" id="IPR016355">
    <property type="entry name" value="NR5-like"/>
</dbReference>
<keyword evidence="3" id="KW-0479">Metal-binding</keyword>
<keyword evidence="11" id="KW-0804">Transcription</keyword>
<reference evidence="15" key="1">
    <citation type="thesis" date="2020" institute="ProQuest LLC" country="789 East Eisenhower Parkway, Ann Arbor, MI, USA">
        <title>Comparative Genomics and Chromosome Evolution.</title>
        <authorList>
            <person name="Mudd A.B."/>
        </authorList>
    </citation>
    <scope>NUCLEOTIDE SEQUENCE</scope>
    <source>
        <strain evidence="15">Female2</strain>
        <tissue evidence="15">Blood</tissue>
    </source>
</reference>
<evidence type="ECO:0000256" key="10">
    <source>
        <dbReference type="ARBA" id="ARBA00023159"/>
    </source>
</evidence>
<proteinExistence type="predicted"/>
<dbReference type="OrthoDB" id="6355676at2759"/>
<dbReference type="PRINTS" id="PR00047">
    <property type="entry name" value="STROIDFINGER"/>
</dbReference>
<dbReference type="GO" id="GO:0009888">
    <property type="term" value="P:tissue development"/>
    <property type="evidence" value="ECO:0007669"/>
    <property type="project" value="TreeGrafter"/>
</dbReference>
<keyword evidence="9" id="KW-0238">DNA-binding</keyword>
<keyword evidence="7" id="KW-0805">Transcription regulation</keyword>
<evidence type="ECO:0000256" key="3">
    <source>
        <dbReference type="ARBA" id="ARBA00022723"/>
    </source>
</evidence>
<keyword evidence="16" id="KW-1185">Reference proteome</keyword>
<evidence type="ECO:0000256" key="7">
    <source>
        <dbReference type="ARBA" id="ARBA00023015"/>
    </source>
</evidence>
<dbReference type="GO" id="GO:0009755">
    <property type="term" value="P:hormone-mediated signaling pathway"/>
    <property type="evidence" value="ECO:0007669"/>
    <property type="project" value="TreeGrafter"/>
</dbReference>
<dbReference type="GO" id="GO:0000978">
    <property type="term" value="F:RNA polymerase II cis-regulatory region sequence-specific DNA binding"/>
    <property type="evidence" value="ECO:0007669"/>
    <property type="project" value="TreeGrafter"/>
</dbReference>
<dbReference type="EMBL" id="JAACNH010000003">
    <property type="protein sequence ID" value="KAG8447856.1"/>
    <property type="molecule type" value="Genomic_DNA"/>
</dbReference>
<evidence type="ECO:0000313" key="15">
    <source>
        <dbReference type="EMBL" id="KAG8447856.1"/>
    </source>
</evidence>
<keyword evidence="10" id="KW-0010">Activator</keyword>
<evidence type="ECO:0000256" key="5">
    <source>
        <dbReference type="ARBA" id="ARBA00022833"/>
    </source>
</evidence>
<feature type="domain" description="Nuclear receptor" evidence="14">
    <location>
        <begin position="10"/>
        <end position="85"/>
    </location>
</feature>
<organism evidence="15 16">
    <name type="scientific">Hymenochirus boettgeri</name>
    <name type="common">Congo dwarf clawed frog</name>
    <dbReference type="NCBI Taxonomy" id="247094"/>
    <lineage>
        <taxon>Eukaryota</taxon>
        <taxon>Metazoa</taxon>
        <taxon>Chordata</taxon>
        <taxon>Craniata</taxon>
        <taxon>Vertebrata</taxon>
        <taxon>Euteleostomi</taxon>
        <taxon>Amphibia</taxon>
        <taxon>Batrachia</taxon>
        <taxon>Anura</taxon>
        <taxon>Pipoidea</taxon>
        <taxon>Pipidae</taxon>
        <taxon>Pipinae</taxon>
        <taxon>Hymenochirus</taxon>
    </lineage>
</organism>
<evidence type="ECO:0000256" key="8">
    <source>
        <dbReference type="ARBA" id="ARBA00023121"/>
    </source>
</evidence>
<evidence type="ECO:0000256" key="6">
    <source>
        <dbReference type="ARBA" id="ARBA00022843"/>
    </source>
</evidence>
<comment type="subcellular location">
    <subcellularLocation>
        <location evidence="1">Nucleus</location>
    </subcellularLocation>
</comment>
<gene>
    <name evidence="15" type="ORF">GDO86_015095</name>
</gene>
<comment type="caution">
    <text evidence="15">The sequence shown here is derived from an EMBL/GenBank/DDBJ whole genome shotgun (WGS) entry which is preliminary data.</text>
</comment>
<accession>A0A8T2JZU6</accession>
<evidence type="ECO:0000256" key="9">
    <source>
        <dbReference type="ARBA" id="ARBA00023125"/>
    </source>
</evidence>
<evidence type="ECO:0000256" key="12">
    <source>
        <dbReference type="ARBA" id="ARBA00023170"/>
    </source>
</evidence>
<dbReference type="SMART" id="SM00399">
    <property type="entry name" value="ZnF_C4"/>
    <property type="match status" value="1"/>
</dbReference>
<dbReference type="GO" id="GO:0008270">
    <property type="term" value="F:zinc ion binding"/>
    <property type="evidence" value="ECO:0007669"/>
    <property type="project" value="UniProtKB-KW"/>
</dbReference>
<dbReference type="Gene3D" id="3.30.50.10">
    <property type="entry name" value="Erythroid Transcription Factor GATA-1, subunit A"/>
    <property type="match status" value="1"/>
</dbReference>
<dbReference type="PROSITE" id="PS00031">
    <property type="entry name" value="NUCLEAR_REC_DBD_1"/>
    <property type="match status" value="1"/>
</dbReference>
<evidence type="ECO:0000259" key="14">
    <source>
        <dbReference type="PROSITE" id="PS51030"/>
    </source>
</evidence>
<dbReference type="AlphaFoldDB" id="A0A8T2JZU6"/>
<evidence type="ECO:0000256" key="4">
    <source>
        <dbReference type="ARBA" id="ARBA00022771"/>
    </source>
</evidence>
<protein>
    <recommendedName>
        <fullName evidence="14">Nuclear receptor domain-containing protein</fullName>
    </recommendedName>
</protein>
<keyword evidence="12" id="KW-0675">Receptor</keyword>
<evidence type="ECO:0000256" key="13">
    <source>
        <dbReference type="ARBA" id="ARBA00023242"/>
    </source>
</evidence>
<sequence>MDYNYDEDLDELCPVCGDKVSGYHYGLLTCESCKGFFKRTVQNNKRYTCTENQTCKIDQTQRKRCPYCRFQKCLNVGMRLSQLFALTYEEGRNKFGPIISGSCLKQQKKALIRANGIKMEICSSIVQLLRLTTLSLPIYHNIHPTVKNLPPNPAPMTPIEYYRGPYGPPPMTMTMPNPTGLPATPIPHSQAVPLNREYPDHYTNIHDSTAVCIMCTRTYVSSSSLDIPEVSLKCYS</sequence>
<dbReference type="InterPro" id="IPR001628">
    <property type="entry name" value="Znf_hrmn_rcpt"/>
</dbReference>
<evidence type="ECO:0000256" key="11">
    <source>
        <dbReference type="ARBA" id="ARBA00023163"/>
    </source>
</evidence>
<keyword evidence="13" id="KW-0539">Nucleus</keyword>
<keyword evidence="5" id="KW-0862">Zinc</keyword>
<name>A0A8T2JZU6_9PIPI</name>
<dbReference type="PROSITE" id="PS51030">
    <property type="entry name" value="NUCLEAR_REC_DBD_2"/>
    <property type="match status" value="1"/>
</dbReference>
<keyword evidence="4" id="KW-0863">Zinc-finger</keyword>
<dbReference type="Pfam" id="PF00105">
    <property type="entry name" value="zf-C4"/>
    <property type="match status" value="1"/>
</dbReference>